<gene>
    <name evidence="1" type="ORF">COO91_04315</name>
</gene>
<sequence length="45" mass="4992">MSRQQEQKSSKEVEIYKADVLANFALLTINSGVIDAKTQKLNLAP</sequence>
<accession>A0A2K8SSH5</accession>
<dbReference type="AlphaFoldDB" id="A0A2K8SSH5"/>
<dbReference type="EMBL" id="CP024785">
    <property type="protein sequence ID" value="AUB38348.1"/>
    <property type="molecule type" value="Genomic_DNA"/>
</dbReference>
<dbReference type="Proteomes" id="UP000232003">
    <property type="component" value="Chromosome"/>
</dbReference>
<reference evidence="1 2" key="1">
    <citation type="submission" date="2017-11" db="EMBL/GenBank/DDBJ databases">
        <title>Complete genome of a free-living desiccation-tolerant cyanobacterium and its photosynthetic adaptation to extreme terrestrial habitat.</title>
        <authorList>
            <person name="Shang J."/>
        </authorList>
    </citation>
    <scope>NUCLEOTIDE SEQUENCE [LARGE SCALE GENOMIC DNA]</scope>
    <source>
        <strain evidence="1 2">CCNUN1</strain>
    </source>
</reference>
<dbReference type="KEGG" id="nfl:COO91_04315"/>
<proteinExistence type="predicted"/>
<organism evidence="1 2">
    <name type="scientific">Nostoc flagelliforme CCNUN1</name>
    <dbReference type="NCBI Taxonomy" id="2038116"/>
    <lineage>
        <taxon>Bacteria</taxon>
        <taxon>Bacillati</taxon>
        <taxon>Cyanobacteriota</taxon>
        <taxon>Cyanophyceae</taxon>
        <taxon>Nostocales</taxon>
        <taxon>Nostocaceae</taxon>
        <taxon>Nostoc</taxon>
    </lineage>
</organism>
<protein>
    <submittedName>
        <fullName evidence="1">Uncharacterized protein</fullName>
    </submittedName>
</protein>
<name>A0A2K8SSH5_9NOSO</name>
<keyword evidence="2" id="KW-1185">Reference proteome</keyword>
<evidence type="ECO:0000313" key="1">
    <source>
        <dbReference type="EMBL" id="AUB38348.1"/>
    </source>
</evidence>
<evidence type="ECO:0000313" key="2">
    <source>
        <dbReference type="Proteomes" id="UP000232003"/>
    </source>
</evidence>